<dbReference type="EMBL" id="JAIWJX010000002">
    <property type="protein sequence ID" value="MCK6255559.1"/>
    <property type="molecule type" value="Genomic_DNA"/>
</dbReference>
<dbReference type="Proteomes" id="UP001139011">
    <property type="component" value="Unassembled WGS sequence"/>
</dbReference>
<organism evidence="5 6">
    <name type="scientific">Fictibacillus marinisediminis</name>
    <dbReference type="NCBI Taxonomy" id="2878389"/>
    <lineage>
        <taxon>Bacteria</taxon>
        <taxon>Bacillati</taxon>
        <taxon>Bacillota</taxon>
        <taxon>Bacilli</taxon>
        <taxon>Bacillales</taxon>
        <taxon>Fictibacillaceae</taxon>
        <taxon>Fictibacillus</taxon>
    </lineage>
</organism>
<dbReference type="GO" id="GO:0046872">
    <property type="term" value="F:metal ion binding"/>
    <property type="evidence" value="ECO:0007669"/>
    <property type="project" value="UniProtKB-KW"/>
</dbReference>
<evidence type="ECO:0000313" key="6">
    <source>
        <dbReference type="Proteomes" id="UP001139011"/>
    </source>
</evidence>
<feature type="domain" description="Radical SAM core" evidence="4">
    <location>
        <begin position="20"/>
        <end position="269"/>
    </location>
</feature>
<evidence type="ECO:0000259" key="4">
    <source>
        <dbReference type="PROSITE" id="PS51918"/>
    </source>
</evidence>
<dbReference type="InterPro" id="IPR007197">
    <property type="entry name" value="rSAM"/>
</dbReference>
<dbReference type="InterPro" id="IPR040086">
    <property type="entry name" value="MJ0683-like"/>
</dbReference>
<reference evidence="5" key="1">
    <citation type="submission" date="2021-09" db="EMBL/GenBank/DDBJ databases">
        <title>Genome analysis of Fictibacillus sp. KIGAM418 isolated from marine sediment.</title>
        <authorList>
            <person name="Seo M.-J."/>
            <person name="Cho E.-S."/>
            <person name="Hwang C.Y."/>
        </authorList>
    </citation>
    <scope>NUCLEOTIDE SEQUENCE</scope>
    <source>
        <strain evidence="5">KIGAM418</strain>
    </source>
</reference>
<dbReference type="PANTHER" id="PTHR43432">
    <property type="entry name" value="SLR0285 PROTEIN"/>
    <property type="match status" value="1"/>
</dbReference>
<accession>A0A9X1X7V5</accession>
<comment type="caution">
    <text evidence="5">The sequence shown here is derived from an EMBL/GenBank/DDBJ whole genome shotgun (WGS) entry which is preliminary data.</text>
</comment>
<dbReference type="GO" id="GO:0003824">
    <property type="term" value="F:catalytic activity"/>
    <property type="evidence" value="ECO:0007669"/>
    <property type="project" value="InterPro"/>
</dbReference>
<sequence>MKAQLKDIISKSILTPGVGQLDDFSHSLNPYAGCTFACSYCYVRQLPISLYRDEEWGTWVDIKSNAAELLRRDLLKARKKGPVTIFMASSTDPYQPLEHETKLTRSLLEVMLETPPDFLHLQTRSPLVVRDIDLLKKFGDKVRVSMTIETDKEDIRKAFAPTAPPIPARMKALREIKNAGITTQASLSPLLPCSREFPQKLRPVADRVTIDDFWMGDGSGGKRTERLGIYEIYKKTGMEKWYNPNTHKVVLNMMKEQIGDEVEVMLSKDGFTPVDPKREPGIGENLTFF</sequence>
<dbReference type="GO" id="GO:0051536">
    <property type="term" value="F:iron-sulfur cluster binding"/>
    <property type="evidence" value="ECO:0007669"/>
    <property type="project" value="UniProtKB-KW"/>
</dbReference>
<keyword evidence="2" id="KW-0408">Iron</keyword>
<name>A0A9X1X7V5_9BACL</name>
<proteinExistence type="predicted"/>
<protein>
    <submittedName>
        <fullName evidence="5">Radical SAM protein</fullName>
    </submittedName>
</protein>
<evidence type="ECO:0000313" key="5">
    <source>
        <dbReference type="EMBL" id="MCK6255559.1"/>
    </source>
</evidence>
<dbReference type="InterPro" id="IPR006638">
    <property type="entry name" value="Elp3/MiaA/NifB-like_rSAM"/>
</dbReference>
<dbReference type="Gene3D" id="3.80.30.30">
    <property type="match status" value="1"/>
</dbReference>
<dbReference type="AlphaFoldDB" id="A0A9X1X7V5"/>
<dbReference type="SMART" id="SM00729">
    <property type="entry name" value="Elp3"/>
    <property type="match status" value="1"/>
</dbReference>
<dbReference type="InterPro" id="IPR058240">
    <property type="entry name" value="rSAM_sf"/>
</dbReference>
<gene>
    <name evidence="5" type="ORF">LCY76_02835</name>
</gene>
<dbReference type="SFLD" id="SFLDG01084">
    <property type="entry name" value="Uncharacterised_Radical_SAM_Su"/>
    <property type="match status" value="1"/>
</dbReference>
<keyword evidence="6" id="KW-1185">Reference proteome</keyword>
<evidence type="ECO:0000256" key="3">
    <source>
        <dbReference type="ARBA" id="ARBA00023014"/>
    </source>
</evidence>
<dbReference type="PANTHER" id="PTHR43432:SF3">
    <property type="entry name" value="SLR0285 PROTEIN"/>
    <property type="match status" value="1"/>
</dbReference>
<dbReference type="PROSITE" id="PS51918">
    <property type="entry name" value="RADICAL_SAM"/>
    <property type="match status" value="1"/>
</dbReference>
<dbReference type="Pfam" id="PF04055">
    <property type="entry name" value="Radical_SAM"/>
    <property type="match status" value="1"/>
</dbReference>
<dbReference type="CDD" id="cd01335">
    <property type="entry name" value="Radical_SAM"/>
    <property type="match status" value="1"/>
</dbReference>
<evidence type="ECO:0000256" key="2">
    <source>
        <dbReference type="ARBA" id="ARBA00023004"/>
    </source>
</evidence>
<dbReference type="RefSeq" id="WP_248251375.1">
    <property type="nucleotide sequence ID" value="NZ_JAIWJX010000002.1"/>
</dbReference>
<keyword evidence="3" id="KW-0411">Iron-sulfur</keyword>
<dbReference type="SFLD" id="SFLDS00029">
    <property type="entry name" value="Radical_SAM"/>
    <property type="match status" value="1"/>
</dbReference>
<keyword evidence="1" id="KW-0479">Metal-binding</keyword>
<evidence type="ECO:0000256" key="1">
    <source>
        <dbReference type="ARBA" id="ARBA00022723"/>
    </source>
</evidence>
<dbReference type="SUPFAM" id="SSF102114">
    <property type="entry name" value="Radical SAM enzymes"/>
    <property type="match status" value="1"/>
</dbReference>